<reference evidence="3" key="1">
    <citation type="journal article" date="2019" name="Int. J. Syst. Evol. Microbiol.">
        <title>The Global Catalogue of Microorganisms (GCM) 10K type strain sequencing project: providing services to taxonomists for standard genome sequencing and annotation.</title>
        <authorList>
            <consortium name="The Broad Institute Genomics Platform"/>
            <consortium name="The Broad Institute Genome Sequencing Center for Infectious Disease"/>
            <person name="Wu L."/>
            <person name="Ma J."/>
        </authorList>
    </citation>
    <scope>NUCLEOTIDE SEQUENCE [LARGE SCALE GENOMIC DNA]</scope>
    <source>
        <strain evidence="3">CGMCC 1.12376</strain>
    </source>
</reference>
<dbReference type="InterPro" id="IPR023631">
    <property type="entry name" value="Amidase_dom"/>
</dbReference>
<accession>A0ABW4HUU2</accession>
<dbReference type="InterPro" id="IPR052739">
    <property type="entry name" value="FAAH2"/>
</dbReference>
<dbReference type="RefSeq" id="WP_379598366.1">
    <property type="nucleotide sequence ID" value="NZ_JBHUDE010000139.1"/>
</dbReference>
<evidence type="ECO:0000313" key="2">
    <source>
        <dbReference type="EMBL" id="MFD1608925.1"/>
    </source>
</evidence>
<dbReference type="EMBL" id="JBHUDE010000139">
    <property type="protein sequence ID" value="MFD1608925.1"/>
    <property type="molecule type" value="Genomic_DNA"/>
</dbReference>
<keyword evidence="3" id="KW-1185">Reference proteome</keyword>
<name>A0ABW4HUU2_9BACI</name>
<proteinExistence type="predicted"/>
<gene>
    <name evidence="2" type="ORF">ACFSBH_14970</name>
</gene>
<dbReference type="InterPro" id="IPR036928">
    <property type="entry name" value="AS_sf"/>
</dbReference>
<sequence>MDATALAEKLRNGKLTSIEAVTTYIEHIQKTNPQINALVEDRFEEATAEALQFDENQRNGKKQNGKLAGVPISVKEAFNVANMKTTGGLEHRQDLIARDHAEVIQKLRDEGAIILGKTNTPALSYCQETDNKLYGRTNNPWNLNKSAGGSSGGEGALLAVGGASVGIASDIGGSIRIPSHFNGVVGFKPGMYKVSSVGHYPEITQPLQERMLGIGPMGKSVRDMELVYRIISDSSPKTVFLKEYKIELISEQVNYPLADSTKNMMRAIEDFLDQLIYTKRGVPPLFDETALLWQEIMSIDGSAKIEQEAFSHDRSPVFRSYMRERITKNSKVHPYLSWAILGSKMFKPSRRRINEIKETINRGDEWLDDYLSNRLLILPVYHTTAPAHGQVFKEIFSIRKTFLQFMPYVAYANVWGLPALTLPVGRDENGMPISIQIISSTGNENAIFRLGSIIERKFHGYNRCKRLD</sequence>
<dbReference type="InterPro" id="IPR020556">
    <property type="entry name" value="Amidase_CS"/>
</dbReference>
<protein>
    <submittedName>
        <fullName evidence="2">Amidase</fullName>
    </submittedName>
</protein>
<organism evidence="2 3">
    <name type="scientific">Oceanobacillus luteolus</name>
    <dbReference type="NCBI Taxonomy" id="1274358"/>
    <lineage>
        <taxon>Bacteria</taxon>
        <taxon>Bacillati</taxon>
        <taxon>Bacillota</taxon>
        <taxon>Bacilli</taxon>
        <taxon>Bacillales</taxon>
        <taxon>Bacillaceae</taxon>
        <taxon>Oceanobacillus</taxon>
    </lineage>
</organism>
<feature type="domain" description="Amidase" evidence="1">
    <location>
        <begin position="19"/>
        <end position="447"/>
    </location>
</feature>
<dbReference type="Gene3D" id="3.90.1300.10">
    <property type="entry name" value="Amidase signature (AS) domain"/>
    <property type="match status" value="1"/>
</dbReference>
<evidence type="ECO:0000259" key="1">
    <source>
        <dbReference type="Pfam" id="PF01425"/>
    </source>
</evidence>
<comment type="caution">
    <text evidence="2">The sequence shown here is derived from an EMBL/GenBank/DDBJ whole genome shotgun (WGS) entry which is preliminary data.</text>
</comment>
<evidence type="ECO:0000313" key="3">
    <source>
        <dbReference type="Proteomes" id="UP001597221"/>
    </source>
</evidence>
<dbReference type="PANTHER" id="PTHR43372:SF4">
    <property type="entry name" value="FATTY-ACID AMIDE HYDROLASE 2"/>
    <property type="match status" value="1"/>
</dbReference>
<dbReference type="Pfam" id="PF01425">
    <property type="entry name" value="Amidase"/>
    <property type="match status" value="1"/>
</dbReference>
<dbReference type="PANTHER" id="PTHR43372">
    <property type="entry name" value="FATTY-ACID AMIDE HYDROLASE"/>
    <property type="match status" value="1"/>
</dbReference>
<dbReference type="Proteomes" id="UP001597221">
    <property type="component" value="Unassembled WGS sequence"/>
</dbReference>
<dbReference type="SUPFAM" id="SSF75304">
    <property type="entry name" value="Amidase signature (AS) enzymes"/>
    <property type="match status" value="1"/>
</dbReference>
<dbReference type="PROSITE" id="PS00571">
    <property type="entry name" value="AMIDASES"/>
    <property type="match status" value="1"/>
</dbReference>